<dbReference type="EMBL" id="GBRH01238109">
    <property type="protein sequence ID" value="JAD59786.1"/>
    <property type="molecule type" value="Transcribed_RNA"/>
</dbReference>
<evidence type="ECO:0000313" key="1">
    <source>
        <dbReference type="EMBL" id="JAD59786.1"/>
    </source>
</evidence>
<name>A0A0A9B8W7_ARUDO</name>
<proteinExistence type="predicted"/>
<reference evidence="1" key="1">
    <citation type="submission" date="2014-09" db="EMBL/GenBank/DDBJ databases">
        <authorList>
            <person name="Magalhaes I.L.F."/>
            <person name="Oliveira U."/>
            <person name="Santos F.R."/>
            <person name="Vidigal T.H.D.A."/>
            <person name="Brescovit A.D."/>
            <person name="Santos A.J."/>
        </authorList>
    </citation>
    <scope>NUCLEOTIDE SEQUENCE</scope>
    <source>
        <tissue evidence="1">Shoot tissue taken approximately 20 cm above the soil surface</tissue>
    </source>
</reference>
<dbReference type="AlphaFoldDB" id="A0A0A9B8W7"/>
<organism evidence="1">
    <name type="scientific">Arundo donax</name>
    <name type="common">Giant reed</name>
    <name type="synonym">Donax arundinaceus</name>
    <dbReference type="NCBI Taxonomy" id="35708"/>
    <lineage>
        <taxon>Eukaryota</taxon>
        <taxon>Viridiplantae</taxon>
        <taxon>Streptophyta</taxon>
        <taxon>Embryophyta</taxon>
        <taxon>Tracheophyta</taxon>
        <taxon>Spermatophyta</taxon>
        <taxon>Magnoliopsida</taxon>
        <taxon>Liliopsida</taxon>
        <taxon>Poales</taxon>
        <taxon>Poaceae</taxon>
        <taxon>PACMAD clade</taxon>
        <taxon>Arundinoideae</taxon>
        <taxon>Arundineae</taxon>
        <taxon>Arundo</taxon>
    </lineage>
</organism>
<protein>
    <submittedName>
        <fullName evidence="1">Uncharacterized protein</fullName>
    </submittedName>
</protein>
<accession>A0A0A9B8W7</accession>
<reference evidence="1" key="2">
    <citation type="journal article" date="2015" name="Data Brief">
        <title>Shoot transcriptome of the giant reed, Arundo donax.</title>
        <authorList>
            <person name="Barrero R.A."/>
            <person name="Guerrero F.D."/>
            <person name="Moolhuijzen P."/>
            <person name="Goolsby J.A."/>
            <person name="Tidwell J."/>
            <person name="Bellgard S.E."/>
            <person name="Bellgard M.I."/>
        </authorList>
    </citation>
    <scope>NUCLEOTIDE SEQUENCE</scope>
    <source>
        <tissue evidence="1">Shoot tissue taken approximately 20 cm above the soil surface</tissue>
    </source>
</reference>
<sequence length="31" mass="3538">MGSWMSAVAKMRPKRWTGMNERKFCTSSSVS</sequence>